<keyword evidence="5" id="KW-0732">Signal</keyword>
<keyword evidence="2" id="KW-0255">Endonuclease</keyword>
<keyword evidence="1" id="KW-0540">Nuclease</keyword>
<dbReference type="SMART" id="SM00318">
    <property type="entry name" value="SNc"/>
    <property type="match status" value="1"/>
</dbReference>
<evidence type="ECO:0000313" key="7">
    <source>
        <dbReference type="EMBL" id="WNR47051.1"/>
    </source>
</evidence>
<feature type="signal peptide" evidence="5">
    <location>
        <begin position="1"/>
        <end position="24"/>
    </location>
</feature>
<dbReference type="InterPro" id="IPR035437">
    <property type="entry name" value="SNase_OB-fold_sf"/>
</dbReference>
<dbReference type="InterPro" id="IPR012854">
    <property type="entry name" value="Cu_amine_oxidase-like_N"/>
</dbReference>
<accession>A0AA96LV35</accession>
<protein>
    <submittedName>
        <fullName evidence="7">Stalk domain-containing protein</fullName>
    </submittedName>
</protein>
<dbReference type="InterPro" id="IPR002071">
    <property type="entry name" value="Thermonucl_AS"/>
</dbReference>
<dbReference type="InterPro" id="IPR008613">
    <property type="entry name" value="Excalibur_Ca-bd_domain"/>
</dbReference>
<feature type="compositionally biased region" description="Basic and acidic residues" evidence="4">
    <location>
        <begin position="317"/>
        <end position="337"/>
    </location>
</feature>
<dbReference type="Gene3D" id="2.40.50.90">
    <property type="match status" value="1"/>
</dbReference>
<feature type="domain" description="TNase-like" evidence="6">
    <location>
        <begin position="145"/>
        <end position="278"/>
    </location>
</feature>
<reference evidence="7" key="1">
    <citation type="submission" date="2022-02" db="EMBL/GenBank/DDBJ databases">
        <title>Paenibacillus sp. MBLB1832 Whole Genome Shotgun Sequencing.</title>
        <authorList>
            <person name="Hwang C.Y."/>
            <person name="Cho E.-S."/>
            <person name="Seo M.-J."/>
        </authorList>
    </citation>
    <scope>NUCLEOTIDE SEQUENCE</scope>
    <source>
        <strain evidence="7">MBLB1832</strain>
    </source>
</reference>
<dbReference type="KEGG" id="proo:MJB10_12405"/>
<dbReference type="GO" id="GO:0016787">
    <property type="term" value="F:hydrolase activity"/>
    <property type="evidence" value="ECO:0007669"/>
    <property type="project" value="UniProtKB-KW"/>
</dbReference>
<dbReference type="SUPFAM" id="SSF55383">
    <property type="entry name" value="Copper amine oxidase, domain N"/>
    <property type="match status" value="1"/>
</dbReference>
<dbReference type="InterPro" id="IPR036582">
    <property type="entry name" value="Mao_N_sf"/>
</dbReference>
<dbReference type="GO" id="GO:0004519">
    <property type="term" value="F:endonuclease activity"/>
    <property type="evidence" value="ECO:0007669"/>
    <property type="project" value="UniProtKB-KW"/>
</dbReference>
<organism evidence="7 8">
    <name type="scientific">Paenibacillus roseopurpureus</name>
    <dbReference type="NCBI Taxonomy" id="2918901"/>
    <lineage>
        <taxon>Bacteria</taxon>
        <taxon>Bacillati</taxon>
        <taxon>Bacillota</taxon>
        <taxon>Bacilli</taxon>
        <taxon>Bacillales</taxon>
        <taxon>Paenibacillaceae</taxon>
        <taxon>Paenibacillus</taxon>
    </lineage>
</organism>
<keyword evidence="8" id="KW-1185">Reference proteome</keyword>
<dbReference type="PANTHER" id="PTHR12302:SF3">
    <property type="entry name" value="SERINE_THREONINE-PROTEIN KINASE 31"/>
    <property type="match status" value="1"/>
</dbReference>
<keyword evidence="3" id="KW-0378">Hydrolase</keyword>
<evidence type="ECO:0000256" key="5">
    <source>
        <dbReference type="SAM" id="SignalP"/>
    </source>
</evidence>
<dbReference type="PROSITE" id="PS01284">
    <property type="entry name" value="TNASE_2"/>
    <property type="match status" value="1"/>
</dbReference>
<evidence type="ECO:0000256" key="2">
    <source>
        <dbReference type="ARBA" id="ARBA00022759"/>
    </source>
</evidence>
<dbReference type="SUPFAM" id="SSF50199">
    <property type="entry name" value="Staphylococcal nuclease"/>
    <property type="match status" value="1"/>
</dbReference>
<dbReference type="AlphaFoldDB" id="A0AA96LV35"/>
<dbReference type="Gene3D" id="3.30.457.10">
    <property type="entry name" value="Copper amine oxidase-like, N-terminal domain"/>
    <property type="match status" value="1"/>
</dbReference>
<dbReference type="PANTHER" id="PTHR12302">
    <property type="entry name" value="EBNA2 BINDING PROTEIN P100"/>
    <property type="match status" value="1"/>
</dbReference>
<dbReference type="InterPro" id="IPR016071">
    <property type="entry name" value="Staphylococal_nuclease_OB-fold"/>
</dbReference>
<evidence type="ECO:0000256" key="4">
    <source>
        <dbReference type="SAM" id="MobiDB-lite"/>
    </source>
</evidence>
<evidence type="ECO:0000256" key="1">
    <source>
        <dbReference type="ARBA" id="ARBA00022722"/>
    </source>
</evidence>
<proteinExistence type="predicted"/>
<name>A0AA96LV35_9BACL</name>
<evidence type="ECO:0000256" key="3">
    <source>
        <dbReference type="ARBA" id="ARBA00022801"/>
    </source>
</evidence>
<dbReference type="Pfam" id="PF05901">
    <property type="entry name" value="Excalibur"/>
    <property type="match status" value="1"/>
</dbReference>
<dbReference type="EMBL" id="CP130319">
    <property type="protein sequence ID" value="WNR47051.1"/>
    <property type="molecule type" value="Genomic_DNA"/>
</dbReference>
<dbReference type="PROSITE" id="PS50830">
    <property type="entry name" value="TNASE_3"/>
    <property type="match status" value="1"/>
</dbReference>
<feature type="region of interest" description="Disordered" evidence="4">
    <location>
        <begin position="316"/>
        <end position="337"/>
    </location>
</feature>
<gene>
    <name evidence="7" type="ORF">MJB10_12405</name>
</gene>
<dbReference type="Pfam" id="PF00565">
    <property type="entry name" value="SNase"/>
    <property type="match status" value="1"/>
</dbReference>
<evidence type="ECO:0000313" key="8">
    <source>
        <dbReference type="Proteomes" id="UP001304650"/>
    </source>
</evidence>
<feature type="chain" id="PRO_5041664264" evidence="5">
    <location>
        <begin position="25"/>
        <end position="337"/>
    </location>
</feature>
<evidence type="ECO:0000259" key="6">
    <source>
        <dbReference type="PROSITE" id="PS50830"/>
    </source>
</evidence>
<sequence length="337" mass="36620">MKEKFVSITLALILLFSSIHTAIAAPSDTTPAVFIDGKKITFEVPQTVINGSTLVPMRKIFESLGALIEWEGSTRTVTAKKGDITITYVIGDTMAKKNSADIALSVPGQIVDGSTLVPLRFVSESLGATVGWEGASRTITISSAVKVITKVKRVVDGDTVKIDWNGKEESIRLIGVDTAESVHPDATRNSELGKIASDYTRKELTDASIFIEVDVEERDKYGRLLGYVYLADGTFYNAKLVAEGYAQLATFPPNVRWVELFRHLQTDARSENRGLWAKLPASPAPTVNYDPNGPDRDCGDFATHEEAQAFFIAAGGPEKDPHRLDADKDGLACEAPK</sequence>
<dbReference type="Pfam" id="PF07833">
    <property type="entry name" value="Cu_amine_oxidN1"/>
    <property type="match status" value="1"/>
</dbReference>
<dbReference type="Proteomes" id="UP001304650">
    <property type="component" value="Chromosome"/>
</dbReference>
<dbReference type="RefSeq" id="WP_314805598.1">
    <property type="nucleotide sequence ID" value="NZ_CP130319.1"/>
</dbReference>
<dbReference type="GO" id="GO:0003676">
    <property type="term" value="F:nucleic acid binding"/>
    <property type="evidence" value="ECO:0007669"/>
    <property type="project" value="InterPro"/>
</dbReference>